<accession>A0A9X4LFE4</accession>
<feature type="domain" description="HD" evidence="1">
    <location>
        <begin position="29"/>
        <end position="78"/>
    </location>
</feature>
<dbReference type="NCBIfam" id="TIGR03276">
    <property type="entry name" value="Phn-HD"/>
    <property type="match status" value="1"/>
</dbReference>
<dbReference type="SUPFAM" id="SSF109604">
    <property type="entry name" value="HD-domain/PDEase-like"/>
    <property type="match status" value="1"/>
</dbReference>
<name>A0A9X4LFE4_9BURK</name>
<dbReference type="InterPro" id="IPR017670">
    <property type="entry name" value="Phosphonate_degrad-assoc"/>
</dbReference>
<dbReference type="Proteomes" id="UP001152766">
    <property type="component" value="Unassembled WGS sequence"/>
</dbReference>
<dbReference type="PANTHER" id="PTHR40202:SF1">
    <property type="entry name" value="HD DOMAIN-CONTAINING PROTEIN"/>
    <property type="match status" value="1"/>
</dbReference>
<evidence type="ECO:0000259" key="1">
    <source>
        <dbReference type="Pfam" id="PF01966"/>
    </source>
</evidence>
<dbReference type="InterPro" id="IPR003607">
    <property type="entry name" value="HD/PDEase_dom"/>
</dbReference>
<dbReference type="Gene3D" id="1.10.3210.10">
    <property type="entry name" value="Hypothetical protein af1432"/>
    <property type="match status" value="1"/>
</dbReference>
<keyword evidence="3" id="KW-1185">Reference proteome</keyword>
<proteinExistence type="predicted"/>
<gene>
    <name evidence="2" type="ORF">EXJ73_04635</name>
</gene>
<comment type="caution">
    <text evidence="2">The sequence shown here is derived from an EMBL/GenBank/DDBJ whole genome shotgun (WGS) entry which is preliminary data.</text>
</comment>
<dbReference type="PANTHER" id="PTHR40202">
    <property type="match status" value="1"/>
</dbReference>
<organism evidence="2 3">
    <name type="scientific">Pelomonas aquatica</name>
    <dbReference type="NCBI Taxonomy" id="431058"/>
    <lineage>
        <taxon>Bacteria</taxon>
        <taxon>Pseudomonadati</taxon>
        <taxon>Pseudomonadota</taxon>
        <taxon>Betaproteobacteria</taxon>
        <taxon>Burkholderiales</taxon>
        <taxon>Sphaerotilaceae</taxon>
        <taxon>Roseateles</taxon>
    </lineage>
</organism>
<dbReference type="InterPro" id="IPR006674">
    <property type="entry name" value="HD_domain"/>
</dbReference>
<reference evidence="2" key="1">
    <citation type="submission" date="2019-02" db="EMBL/GenBank/DDBJ databases">
        <title>Draft genome of the type strain Pelomonas aquatica CCUG 52575T.</title>
        <authorList>
            <person name="Gomila M."/>
            <person name="Lalucat J."/>
        </authorList>
    </citation>
    <scope>NUCLEOTIDE SEQUENCE</scope>
    <source>
        <strain evidence="2">CCUG 52575</strain>
    </source>
</reference>
<evidence type="ECO:0000313" key="3">
    <source>
        <dbReference type="Proteomes" id="UP001152766"/>
    </source>
</evidence>
<dbReference type="Pfam" id="PF01966">
    <property type="entry name" value="HD"/>
    <property type="match status" value="1"/>
</dbReference>
<protein>
    <submittedName>
        <fullName evidence="2">HD domain-containing protein</fullName>
    </submittedName>
</protein>
<dbReference type="InterPro" id="IPR052567">
    <property type="entry name" value="OP_Dioxygenase"/>
</dbReference>
<dbReference type="RefSeq" id="WP_268151249.1">
    <property type="nucleotide sequence ID" value="NZ_JAPPUW010000011.1"/>
</dbReference>
<sequence length="182" mass="19386">MALGIGDIQSLFEQRGEALYGGEAVSQLEHALQAAWLAEQAGDDDATVAACLLHDLGHLLSGQGDDDLARHVDDLHQHKVLPFLRPLLPTAVVQPIALHVEAKRYLCATEPGYRAALSPASALSLALQGGVMSAADAADFLARPHAQAAIRLRRHDDAAKVVGLVTPPLAHYLSRLHRLANP</sequence>
<evidence type="ECO:0000313" key="2">
    <source>
        <dbReference type="EMBL" id="MDG0861759.1"/>
    </source>
</evidence>
<dbReference type="AlphaFoldDB" id="A0A9X4LFE4"/>
<dbReference type="CDD" id="cd00077">
    <property type="entry name" value="HDc"/>
    <property type="match status" value="1"/>
</dbReference>
<dbReference type="EMBL" id="SGUG01000005">
    <property type="protein sequence ID" value="MDG0861759.1"/>
    <property type="molecule type" value="Genomic_DNA"/>
</dbReference>